<evidence type="ECO:0000256" key="1">
    <source>
        <dbReference type="ARBA" id="ARBA00004141"/>
    </source>
</evidence>
<accession>A0A9P8Q7X0</accession>
<keyword evidence="10 14" id="KW-0472">Membrane</keyword>
<evidence type="ECO:0000256" key="10">
    <source>
        <dbReference type="ARBA" id="ARBA00023136"/>
    </source>
</evidence>
<keyword evidence="8 14" id="KW-1133">Transmembrane helix</keyword>
<feature type="transmembrane region" description="Helical" evidence="14">
    <location>
        <begin position="56"/>
        <end position="75"/>
    </location>
</feature>
<feature type="transmembrane region" description="Helical" evidence="14">
    <location>
        <begin position="185"/>
        <end position="207"/>
    </location>
</feature>
<evidence type="ECO:0000256" key="12">
    <source>
        <dbReference type="ARBA" id="ARBA00023239"/>
    </source>
</evidence>
<organism evidence="15 16">
    <name type="scientific">Wickerhamomyces pijperi</name>
    <name type="common">Yeast</name>
    <name type="synonym">Pichia pijperi</name>
    <dbReference type="NCBI Taxonomy" id="599730"/>
    <lineage>
        <taxon>Eukaryota</taxon>
        <taxon>Fungi</taxon>
        <taxon>Dikarya</taxon>
        <taxon>Ascomycota</taxon>
        <taxon>Saccharomycotina</taxon>
        <taxon>Saccharomycetes</taxon>
        <taxon>Phaffomycetales</taxon>
        <taxon>Wickerhamomycetaceae</taxon>
        <taxon>Wickerhamomyces</taxon>
    </lineage>
</organism>
<comment type="function">
    <text evidence="14">Catalyzes the third of the four reactions of the long-chain fatty acids elongation cycle. This endoplasmic reticulum-bound enzymatic process, allows the addition of two carbons to the chain of long- and very long-chain fatty acids/VLCFAs per cycle. This enzyme catalyzes the dehydration of the 3-hydroxyacyl-CoA intermediate into trans-2,3-enoyl-CoA, within each cycle of fatty acid elongation. Thereby, it participates to the production of VLCFAs of different chain lengths that are involved in multiple biological processes as precursors of membrane lipids and lipid mediators.</text>
</comment>
<feature type="transmembrane region" description="Helical" evidence="14">
    <location>
        <begin position="21"/>
        <end position="44"/>
    </location>
</feature>
<evidence type="ECO:0000256" key="9">
    <source>
        <dbReference type="ARBA" id="ARBA00023098"/>
    </source>
</evidence>
<evidence type="ECO:0000256" key="3">
    <source>
        <dbReference type="ARBA" id="ARBA00007811"/>
    </source>
</evidence>
<gene>
    <name evidence="15" type="ORF">WICPIJ_004306</name>
</gene>
<comment type="subcellular location">
    <subcellularLocation>
        <location evidence="14">Endoplasmic reticulum membrane</location>
        <topology evidence="14">Multi-pass membrane protein</topology>
    </subcellularLocation>
    <subcellularLocation>
        <location evidence="1">Membrane</location>
        <topology evidence="1">Multi-pass membrane protein</topology>
    </subcellularLocation>
</comment>
<evidence type="ECO:0000256" key="8">
    <source>
        <dbReference type="ARBA" id="ARBA00022989"/>
    </source>
</evidence>
<keyword evidence="14" id="KW-0256">Endoplasmic reticulum</keyword>
<protein>
    <recommendedName>
        <fullName evidence="4 14">Very-long-chain (3R)-3-hydroxyacyl-CoA dehydratase</fullName>
        <ecNumber evidence="4 14">4.2.1.134</ecNumber>
    </recommendedName>
</protein>
<comment type="pathway">
    <text evidence="2 14">Lipid metabolism; fatty acid biosynthesis.</text>
</comment>
<evidence type="ECO:0000256" key="13">
    <source>
        <dbReference type="ARBA" id="ARBA00036671"/>
    </source>
</evidence>
<dbReference type="GO" id="GO:0030148">
    <property type="term" value="P:sphingolipid biosynthetic process"/>
    <property type="evidence" value="ECO:0007669"/>
    <property type="project" value="TreeGrafter"/>
</dbReference>
<evidence type="ECO:0000256" key="11">
    <source>
        <dbReference type="ARBA" id="ARBA00023160"/>
    </source>
</evidence>
<dbReference type="EC" id="4.2.1.134" evidence="4 14"/>
<dbReference type="AlphaFoldDB" id="A0A9P8Q7X0"/>
<name>A0A9P8Q7X0_WICPI</name>
<dbReference type="OrthoDB" id="46988at2759"/>
<dbReference type="PANTHER" id="PTHR11035">
    <property type="entry name" value="VERY-LONG-CHAIN (3R)-3-HYDROXYACYL-COA DEHYDRATASE"/>
    <property type="match status" value="1"/>
</dbReference>
<evidence type="ECO:0000256" key="2">
    <source>
        <dbReference type="ARBA" id="ARBA00005194"/>
    </source>
</evidence>
<evidence type="ECO:0000313" key="16">
    <source>
        <dbReference type="Proteomes" id="UP000774326"/>
    </source>
</evidence>
<evidence type="ECO:0000256" key="4">
    <source>
        <dbReference type="ARBA" id="ARBA00013122"/>
    </source>
</evidence>
<comment type="similarity">
    <text evidence="3 14">Belongs to the very long-chain fatty acids dehydratase HACD family.</text>
</comment>
<dbReference type="Proteomes" id="UP000774326">
    <property type="component" value="Unassembled WGS sequence"/>
</dbReference>
<feature type="transmembrane region" description="Helical" evidence="14">
    <location>
        <begin position="112"/>
        <end position="131"/>
    </location>
</feature>
<dbReference type="GO" id="GO:0042761">
    <property type="term" value="P:very long-chain fatty acid biosynthetic process"/>
    <property type="evidence" value="ECO:0007669"/>
    <property type="project" value="TreeGrafter"/>
</dbReference>
<proteinExistence type="inferred from homology"/>
<keyword evidence="5 14" id="KW-0444">Lipid biosynthesis</keyword>
<keyword evidence="9 14" id="KW-0443">Lipid metabolism</keyword>
<evidence type="ECO:0000256" key="7">
    <source>
        <dbReference type="ARBA" id="ARBA00022832"/>
    </source>
</evidence>
<evidence type="ECO:0000256" key="5">
    <source>
        <dbReference type="ARBA" id="ARBA00022516"/>
    </source>
</evidence>
<dbReference type="GO" id="GO:0102158">
    <property type="term" value="F:very-long-chain (3R)-3-hydroxyacyl-CoA dehydratase activity"/>
    <property type="evidence" value="ECO:0007669"/>
    <property type="project" value="UniProtKB-EC"/>
</dbReference>
<feature type="transmembrane region" description="Helical" evidence="14">
    <location>
        <begin position="151"/>
        <end position="173"/>
    </location>
</feature>
<keyword evidence="6 14" id="KW-0812">Transmembrane</keyword>
<comment type="caution">
    <text evidence="15">The sequence shown here is derived from an EMBL/GenBank/DDBJ whole genome shotgun (WGS) entry which is preliminary data.</text>
</comment>
<keyword evidence="11 14" id="KW-0275">Fatty acid biosynthesis</keyword>
<reference evidence="15" key="2">
    <citation type="submission" date="2021-01" db="EMBL/GenBank/DDBJ databases">
        <authorList>
            <person name="Schikora-Tamarit M.A."/>
        </authorList>
    </citation>
    <scope>NUCLEOTIDE SEQUENCE</scope>
    <source>
        <strain evidence="15">CBS2887</strain>
    </source>
</reference>
<dbReference type="Pfam" id="PF04387">
    <property type="entry name" value="PTPLA"/>
    <property type="match status" value="1"/>
</dbReference>
<keyword evidence="7 14" id="KW-0276">Fatty acid metabolism</keyword>
<reference evidence="15" key="1">
    <citation type="journal article" date="2021" name="Open Biol.">
        <title>Shared evolutionary footprints suggest mitochondrial oxidative damage underlies multiple complex I losses in fungi.</title>
        <authorList>
            <person name="Schikora-Tamarit M.A."/>
            <person name="Marcet-Houben M."/>
            <person name="Nosek J."/>
            <person name="Gabaldon T."/>
        </authorList>
    </citation>
    <scope>NUCLEOTIDE SEQUENCE</scope>
    <source>
        <strain evidence="15">CBS2887</strain>
    </source>
</reference>
<dbReference type="GO" id="GO:0030497">
    <property type="term" value="P:fatty acid elongation"/>
    <property type="evidence" value="ECO:0007669"/>
    <property type="project" value="TreeGrafter"/>
</dbReference>
<sequence length="228" mass="25852">MSSTTPDATPKVVLTPVERYLAMYNQFSAILWSFILMSTTVLAVRNGQPDVFDTTNFALTVIQSFAVMEIINAIMGFVRTPIFTTVSQVASRLLIVYGIFRMLPNSPAGHHWSYLTLTFAWSVTEIVRYSYYAQNLITKGNPARFLTLLRYNLFFVLYPLGVFSELCIIYLSLDEAKAAIGAEYYYILIGSMALYAPGFYTLFGHMLKQRKKTMKALYAKEAGEKKQN</sequence>
<evidence type="ECO:0000256" key="6">
    <source>
        <dbReference type="ARBA" id="ARBA00022692"/>
    </source>
</evidence>
<dbReference type="InterPro" id="IPR007482">
    <property type="entry name" value="Tyr_Pase-like_PTPLA"/>
</dbReference>
<dbReference type="PANTHER" id="PTHR11035:SF3">
    <property type="entry name" value="VERY-LONG-CHAIN (3R)-3-HYDROXYACYL-COA DEHYDRATASE"/>
    <property type="match status" value="1"/>
</dbReference>
<dbReference type="GO" id="GO:0005789">
    <property type="term" value="C:endoplasmic reticulum membrane"/>
    <property type="evidence" value="ECO:0007669"/>
    <property type="project" value="UniProtKB-SubCell"/>
</dbReference>
<keyword evidence="12 14" id="KW-0456">Lyase</keyword>
<evidence type="ECO:0000256" key="14">
    <source>
        <dbReference type="RuleBase" id="RU363109"/>
    </source>
</evidence>
<evidence type="ECO:0000313" key="15">
    <source>
        <dbReference type="EMBL" id="KAH3684720.1"/>
    </source>
</evidence>
<dbReference type="EMBL" id="JAEUBG010002352">
    <property type="protein sequence ID" value="KAH3684720.1"/>
    <property type="molecule type" value="Genomic_DNA"/>
</dbReference>
<keyword evidence="16" id="KW-1185">Reference proteome</keyword>
<comment type="catalytic activity">
    <reaction evidence="13 14">
        <text>a very-long-chain (3R)-3-hydroxyacyl-CoA = a very-long-chain (2E)-enoyl-CoA + H2O</text>
        <dbReference type="Rhea" id="RHEA:45812"/>
        <dbReference type="ChEBI" id="CHEBI:15377"/>
        <dbReference type="ChEBI" id="CHEBI:83728"/>
        <dbReference type="ChEBI" id="CHEBI:85440"/>
        <dbReference type="EC" id="4.2.1.134"/>
    </reaction>
</comment>